<dbReference type="EMBL" id="NIDE01000002">
    <property type="protein sequence ID" value="OWK45780.1"/>
    <property type="molecule type" value="Genomic_DNA"/>
</dbReference>
<evidence type="ECO:0000313" key="1">
    <source>
        <dbReference type="EMBL" id="OWK45780.1"/>
    </source>
</evidence>
<evidence type="ECO:0000313" key="2">
    <source>
        <dbReference type="Proteomes" id="UP000214646"/>
    </source>
</evidence>
<organism evidence="1 2">
    <name type="scientific">Fimbriiglobus ruber</name>
    <dbReference type="NCBI Taxonomy" id="1908690"/>
    <lineage>
        <taxon>Bacteria</taxon>
        <taxon>Pseudomonadati</taxon>
        <taxon>Planctomycetota</taxon>
        <taxon>Planctomycetia</taxon>
        <taxon>Gemmatales</taxon>
        <taxon>Gemmataceae</taxon>
        <taxon>Fimbriiglobus</taxon>
    </lineage>
</organism>
<dbReference type="AlphaFoldDB" id="A0A225DW64"/>
<accession>A0A225DW64</accession>
<dbReference type="RefSeq" id="WP_088253462.1">
    <property type="nucleotide sequence ID" value="NZ_NIDE01000002.1"/>
</dbReference>
<gene>
    <name evidence="1" type="ORF">FRUB_02111</name>
</gene>
<sequence length="141" mass="14842">MRWPWSRRGDGRTIFEFFDGIRTRRVDPTVVGEALEAELGPGCGRDLLRLLTQDATAIPGVVDTTGHAAAQTGAVNKIAAAVGRAFGAGEFKDLGGGRSEGLTRGERVALLCVYLDYLGGLAAKARPFTPSPSPTGASRRA</sequence>
<dbReference type="Proteomes" id="UP000214646">
    <property type="component" value="Unassembled WGS sequence"/>
</dbReference>
<keyword evidence="2" id="KW-1185">Reference proteome</keyword>
<proteinExistence type="predicted"/>
<protein>
    <submittedName>
        <fullName evidence="1">Uncharacterized protein</fullName>
    </submittedName>
</protein>
<comment type="caution">
    <text evidence="1">The sequence shown here is derived from an EMBL/GenBank/DDBJ whole genome shotgun (WGS) entry which is preliminary data.</text>
</comment>
<reference evidence="2" key="1">
    <citation type="submission" date="2017-06" db="EMBL/GenBank/DDBJ databases">
        <title>Genome analysis of Fimbriiglobus ruber SP5, the first member of the order Planctomycetales with confirmed chitinolytic capability.</title>
        <authorList>
            <person name="Ravin N.V."/>
            <person name="Rakitin A.L."/>
            <person name="Ivanova A.A."/>
            <person name="Beletsky A.V."/>
            <person name="Kulichevskaya I.S."/>
            <person name="Mardanov A.V."/>
            <person name="Dedysh S.N."/>
        </authorList>
    </citation>
    <scope>NUCLEOTIDE SEQUENCE [LARGE SCALE GENOMIC DNA]</scope>
    <source>
        <strain evidence="2">SP5</strain>
    </source>
</reference>
<name>A0A225DW64_9BACT</name>